<dbReference type="RefSeq" id="WP_145067826.1">
    <property type="nucleotide sequence ID" value="NZ_CP036287.1"/>
</dbReference>
<evidence type="ECO:0000313" key="3">
    <source>
        <dbReference type="Proteomes" id="UP000316921"/>
    </source>
</evidence>
<dbReference type="AlphaFoldDB" id="A0A518BNT8"/>
<gene>
    <name evidence="2" type="ORF">Pla133_37410</name>
</gene>
<name>A0A518BNT8_9BACT</name>
<accession>A0A518BNT8</accession>
<evidence type="ECO:0000313" key="2">
    <source>
        <dbReference type="EMBL" id="QDU68639.1"/>
    </source>
</evidence>
<organism evidence="2 3">
    <name type="scientific">Engelhardtia mirabilis</name>
    <dbReference type="NCBI Taxonomy" id="2528011"/>
    <lineage>
        <taxon>Bacteria</taxon>
        <taxon>Pseudomonadati</taxon>
        <taxon>Planctomycetota</taxon>
        <taxon>Planctomycetia</taxon>
        <taxon>Planctomycetia incertae sedis</taxon>
        <taxon>Engelhardtia</taxon>
    </lineage>
</organism>
<dbReference type="Proteomes" id="UP000316921">
    <property type="component" value="Chromosome"/>
</dbReference>
<dbReference type="KEGG" id="pbap:Pla133_37410"/>
<reference evidence="2 3" key="1">
    <citation type="submission" date="2019-02" db="EMBL/GenBank/DDBJ databases">
        <title>Deep-cultivation of Planctomycetes and their phenomic and genomic characterization uncovers novel biology.</title>
        <authorList>
            <person name="Wiegand S."/>
            <person name="Jogler M."/>
            <person name="Boedeker C."/>
            <person name="Pinto D."/>
            <person name="Vollmers J."/>
            <person name="Rivas-Marin E."/>
            <person name="Kohn T."/>
            <person name="Peeters S.H."/>
            <person name="Heuer A."/>
            <person name="Rast P."/>
            <person name="Oberbeckmann S."/>
            <person name="Bunk B."/>
            <person name="Jeske O."/>
            <person name="Meyerdierks A."/>
            <person name="Storesund J.E."/>
            <person name="Kallscheuer N."/>
            <person name="Luecker S."/>
            <person name="Lage O.M."/>
            <person name="Pohl T."/>
            <person name="Merkel B.J."/>
            <person name="Hornburger P."/>
            <person name="Mueller R.-W."/>
            <person name="Bruemmer F."/>
            <person name="Labrenz M."/>
            <person name="Spormann A.M."/>
            <person name="Op den Camp H."/>
            <person name="Overmann J."/>
            <person name="Amann R."/>
            <person name="Jetten M.S.M."/>
            <person name="Mascher T."/>
            <person name="Medema M.H."/>
            <person name="Devos D.P."/>
            <person name="Kaster A.-K."/>
            <person name="Ovreas L."/>
            <person name="Rohde M."/>
            <person name="Galperin M.Y."/>
            <person name="Jogler C."/>
        </authorList>
    </citation>
    <scope>NUCLEOTIDE SEQUENCE [LARGE SCALE GENOMIC DNA]</scope>
    <source>
        <strain evidence="2 3">Pla133</strain>
    </source>
</reference>
<feature type="region of interest" description="Disordered" evidence="1">
    <location>
        <begin position="86"/>
        <end position="124"/>
    </location>
</feature>
<sequence>MTPEQSESEALMRRVVSGELPEDAPQVLIAVQRDPFFLDRLDALRRLQRDLDARAMRDQILSEASGSSWAEGEERLLATVASHAYSSPGGVADGEQGATPHESTPSPGEEGVEDSDDERREAGAPPWRTVIVVVAAAAALLILPFVDWAGDAPESVPQQPVFLGEELRGASPAGEVTSYARFEWDLELPPGWTFELRVYDDTPGSELNLLAAPPPLLESSWNAPAVERDWPSAIRWTLAQVSRNSAGPEPYVVRAWRSSP</sequence>
<keyword evidence="3" id="KW-1185">Reference proteome</keyword>
<proteinExistence type="predicted"/>
<dbReference type="EMBL" id="CP036287">
    <property type="protein sequence ID" value="QDU68639.1"/>
    <property type="molecule type" value="Genomic_DNA"/>
</dbReference>
<evidence type="ECO:0000256" key="1">
    <source>
        <dbReference type="SAM" id="MobiDB-lite"/>
    </source>
</evidence>
<protein>
    <recommendedName>
        <fullName evidence="4">Anti-sigma-K factor rskA</fullName>
    </recommendedName>
</protein>
<evidence type="ECO:0008006" key="4">
    <source>
        <dbReference type="Google" id="ProtNLM"/>
    </source>
</evidence>